<dbReference type="GO" id="GO:0005737">
    <property type="term" value="C:cytoplasm"/>
    <property type="evidence" value="ECO:0007669"/>
    <property type="project" value="TreeGrafter"/>
</dbReference>
<feature type="compositionally biased region" description="Basic and acidic residues" evidence="2">
    <location>
        <begin position="94"/>
        <end position="103"/>
    </location>
</feature>
<feature type="region of interest" description="Disordered" evidence="2">
    <location>
        <begin position="519"/>
        <end position="543"/>
    </location>
</feature>
<proteinExistence type="predicted"/>
<keyword evidence="4" id="KW-1185">Reference proteome</keyword>
<feature type="coiled-coil region" evidence="1">
    <location>
        <begin position="335"/>
        <end position="362"/>
    </location>
</feature>
<dbReference type="EMBL" id="JAPDMZ010000147">
    <property type="protein sequence ID" value="KAK0547974.1"/>
    <property type="molecule type" value="Genomic_DNA"/>
</dbReference>
<dbReference type="InterPro" id="IPR007145">
    <property type="entry name" value="MAP65_Ase1_PRC1"/>
</dbReference>
<sequence>MDIPAITSLLSTSTSSLAALHAKLGHPADKLQQALALLAETVRTTVDAQVATLREQVEQVEQECEEYNSRLRALKTAMGTEDAPTSKARKSGKKSQDKDTADEALLVRRDRLVKEVQKSQKAYDVRCHKVDTLLERIDQFSPMLEGGSTADMSEDAVMVEADADSEDPEVPPLPVRTNVAIANTAANTPAITTSAAYFTPQTIPIATTSYINALTAHLNGLHALHNARAQRFQAYLQHIFDLWGSLHVRPNVESDAFERSICRAAGVMPLMEAVQAEDEDGQTGETENSEKILFRGHFRLIAASELEGGEEEDATAVLIMAQDETPMLLPSVTTLRRLRTLIQILEEEKLRREERIQQLYDELFVLWSRFDCDESDMDEFVMEHKGLSLEAIAAYEAELEKMVGLKAQHSLTFITRIRAQMEQYRKSARLTQEECEATWPEFFTPLPDANAAASNDSTEPPEQSAYDGLLEAHEEAIPKVLALLEAKAPIMRLVERYEELCKEEEELAESAKNTSRLFAGAKKGGNAGLGSTAEKPKRDPGRLLREEKMRKRVKLLKPKLEAEMLKAIPEWEQQHGQAFTMDGERYFDKLEAAAASRRPASSIPPVSGSSSSASLAGQKLSGLGSDPTGAILRPQPDWLIGPDLRA</sequence>
<reference evidence="3" key="1">
    <citation type="journal article" date="2023" name="PhytoFront">
        <title>Draft Genome Resources of Seven Strains of Tilletia horrida, Causal Agent of Kernel Smut of Rice.</title>
        <authorList>
            <person name="Khanal S."/>
            <person name="Antony Babu S."/>
            <person name="Zhou X.G."/>
        </authorList>
    </citation>
    <scope>NUCLEOTIDE SEQUENCE</scope>
    <source>
        <strain evidence="3">TX6</strain>
    </source>
</reference>
<keyword evidence="1" id="KW-0175">Coiled coil</keyword>
<protein>
    <submittedName>
        <fullName evidence="3">Uncharacterized protein</fullName>
    </submittedName>
</protein>
<dbReference type="PANTHER" id="PTHR19321">
    <property type="entry name" value="PROTEIN REGULATOR OF CYTOKINESIS 1 PRC1-RELATED"/>
    <property type="match status" value="1"/>
</dbReference>
<dbReference type="Pfam" id="PF03999">
    <property type="entry name" value="MAP65_ASE1"/>
    <property type="match status" value="1"/>
</dbReference>
<feature type="compositionally biased region" description="Low complexity" evidence="2">
    <location>
        <begin position="597"/>
        <end position="625"/>
    </location>
</feature>
<name>A0AAN6JQ82_9BASI</name>
<feature type="region of interest" description="Disordered" evidence="2">
    <location>
        <begin position="75"/>
        <end position="103"/>
    </location>
</feature>
<feature type="compositionally biased region" description="Basic and acidic residues" evidence="2">
    <location>
        <begin position="534"/>
        <end position="543"/>
    </location>
</feature>
<evidence type="ECO:0000313" key="3">
    <source>
        <dbReference type="EMBL" id="KAK0547974.1"/>
    </source>
</evidence>
<comment type="caution">
    <text evidence="3">The sequence shown here is derived from an EMBL/GenBank/DDBJ whole genome shotgun (WGS) entry which is preliminary data.</text>
</comment>
<dbReference type="GO" id="GO:0005819">
    <property type="term" value="C:spindle"/>
    <property type="evidence" value="ECO:0007669"/>
    <property type="project" value="TreeGrafter"/>
</dbReference>
<dbReference type="GO" id="GO:0000226">
    <property type="term" value="P:microtubule cytoskeleton organization"/>
    <property type="evidence" value="ECO:0007669"/>
    <property type="project" value="InterPro"/>
</dbReference>
<dbReference type="PANTHER" id="PTHR19321:SF41">
    <property type="entry name" value="FASCETTO-RELATED"/>
    <property type="match status" value="1"/>
</dbReference>
<dbReference type="Gene3D" id="1.20.58.1520">
    <property type="match status" value="1"/>
</dbReference>
<organism evidence="3 4">
    <name type="scientific">Tilletia horrida</name>
    <dbReference type="NCBI Taxonomy" id="155126"/>
    <lineage>
        <taxon>Eukaryota</taxon>
        <taxon>Fungi</taxon>
        <taxon>Dikarya</taxon>
        <taxon>Basidiomycota</taxon>
        <taxon>Ustilaginomycotina</taxon>
        <taxon>Exobasidiomycetes</taxon>
        <taxon>Tilletiales</taxon>
        <taxon>Tilletiaceae</taxon>
        <taxon>Tilletia</taxon>
    </lineage>
</organism>
<dbReference type="AlphaFoldDB" id="A0AAN6JQ82"/>
<evidence type="ECO:0000313" key="4">
    <source>
        <dbReference type="Proteomes" id="UP001176517"/>
    </source>
</evidence>
<dbReference type="Proteomes" id="UP001176517">
    <property type="component" value="Unassembled WGS sequence"/>
</dbReference>
<feature type="region of interest" description="Disordered" evidence="2">
    <location>
        <begin position="597"/>
        <end position="646"/>
    </location>
</feature>
<accession>A0AAN6JQ82</accession>
<dbReference type="GO" id="GO:0008017">
    <property type="term" value="F:microtubule binding"/>
    <property type="evidence" value="ECO:0007669"/>
    <property type="project" value="InterPro"/>
</dbReference>
<gene>
    <name evidence="3" type="primary">PKP2_2</name>
    <name evidence="3" type="ORF">OC846_004661</name>
</gene>
<evidence type="ECO:0000256" key="2">
    <source>
        <dbReference type="SAM" id="MobiDB-lite"/>
    </source>
</evidence>
<evidence type="ECO:0000256" key="1">
    <source>
        <dbReference type="SAM" id="Coils"/>
    </source>
</evidence>